<dbReference type="AlphaFoldDB" id="L0DNS0"/>
<evidence type="ECO:0000256" key="1">
    <source>
        <dbReference type="SAM" id="MobiDB-lite"/>
    </source>
</evidence>
<feature type="region of interest" description="Disordered" evidence="1">
    <location>
        <begin position="1"/>
        <end position="57"/>
    </location>
</feature>
<reference evidence="2 3" key="1">
    <citation type="submission" date="2012-02" db="EMBL/GenBank/DDBJ databases">
        <title>Complete sequence of chromosome of Singulisphaera acidiphila DSM 18658.</title>
        <authorList>
            <consortium name="US DOE Joint Genome Institute (JGI-PGF)"/>
            <person name="Lucas S."/>
            <person name="Copeland A."/>
            <person name="Lapidus A."/>
            <person name="Glavina del Rio T."/>
            <person name="Dalin E."/>
            <person name="Tice H."/>
            <person name="Bruce D."/>
            <person name="Goodwin L."/>
            <person name="Pitluck S."/>
            <person name="Peters L."/>
            <person name="Ovchinnikova G."/>
            <person name="Chertkov O."/>
            <person name="Kyrpides N."/>
            <person name="Mavromatis K."/>
            <person name="Ivanova N."/>
            <person name="Brettin T."/>
            <person name="Detter J.C."/>
            <person name="Han C."/>
            <person name="Larimer F."/>
            <person name="Land M."/>
            <person name="Hauser L."/>
            <person name="Markowitz V."/>
            <person name="Cheng J.-F."/>
            <person name="Hugenholtz P."/>
            <person name="Woyke T."/>
            <person name="Wu D."/>
            <person name="Tindall B."/>
            <person name="Pomrenke H."/>
            <person name="Brambilla E."/>
            <person name="Klenk H.-P."/>
            <person name="Eisen J.A."/>
        </authorList>
    </citation>
    <scope>NUCLEOTIDE SEQUENCE [LARGE SCALE GENOMIC DNA]</scope>
    <source>
        <strain evidence="3">ATCC BAA-1392 / DSM 18658 / VKM B-2454 / MOB10</strain>
    </source>
</reference>
<evidence type="ECO:0000313" key="3">
    <source>
        <dbReference type="Proteomes" id="UP000010798"/>
    </source>
</evidence>
<keyword evidence="3" id="KW-1185">Reference proteome</keyword>
<accession>L0DNS0</accession>
<dbReference type="KEGG" id="saci:Sinac_6823"/>
<name>L0DNS0_SINAD</name>
<gene>
    <name evidence="2" type="ordered locus">Sinac_6823</name>
</gene>
<sequence>MFPKRVIQQSGPGRGQSHASVYHGTERPKHPFLNDLYPKTPKSTPVRNAGSHALHSL</sequence>
<dbReference type="EMBL" id="CP003364">
    <property type="protein sequence ID" value="AGA30887.1"/>
    <property type="molecule type" value="Genomic_DNA"/>
</dbReference>
<dbReference type="HOGENOM" id="CLU_2994275_0_0_0"/>
<protein>
    <submittedName>
        <fullName evidence="2">Uncharacterized protein</fullName>
    </submittedName>
</protein>
<proteinExistence type="predicted"/>
<organism evidence="2 3">
    <name type="scientific">Singulisphaera acidiphila (strain ATCC BAA-1392 / DSM 18658 / VKM B-2454 / MOB10)</name>
    <dbReference type="NCBI Taxonomy" id="886293"/>
    <lineage>
        <taxon>Bacteria</taxon>
        <taxon>Pseudomonadati</taxon>
        <taxon>Planctomycetota</taxon>
        <taxon>Planctomycetia</taxon>
        <taxon>Isosphaerales</taxon>
        <taxon>Isosphaeraceae</taxon>
        <taxon>Singulisphaera</taxon>
    </lineage>
</organism>
<evidence type="ECO:0000313" key="2">
    <source>
        <dbReference type="EMBL" id="AGA30887.1"/>
    </source>
</evidence>
<dbReference type="Proteomes" id="UP000010798">
    <property type="component" value="Chromosome"/>
</dbReference>